<dbReference type="PATRIC" id="fig|360411.5.peg.3561"/>
<keyword evidence="10" id="KW-1133">Transmembrane helix</keyword>
<keyword evidence="14" id="KW-1185">Reference proteome</keyword>
<dbReference type="GO" id="GO:0016020">
    <property type="term" value="C:membrane"/>
    <property type="evidence" value="ECO:0007669"/>
    <property type="project" value="UniProtKB-SubCell"/>
</dbReference>
<evidence type="ECO:0000256" key="5">
    <source>
        <dbReference type="ARBA" id="ARBA00022679"/>
    </source>
</evidence>
<dbReference type="PROSITE" id="PS50109">
    <property type="entry name" value="HIS_KIN"/>
    <property type="match status" value="1"/>
</dbReference>
<dbReference type="Gene3D" id="3.30.565.10">
    <property type="entry name" value="Histidine kinase-like ATPase, C-terminal domain"/>
    <property type="match status" value="1"/>
</dbReference>
<comment type="catalytic activity">
    <reaction evidence="1">
        <text>ATP + protein L-histidine = ADP + protein N-phospho-L-histidine.</text>
        <dbReference type="EC" id="2.7.13.3"/>
    </reaction>
</comment>
<dbReference type="InterPro" id="IPR005467">
    <property type="entry name" value="His_kinase_dom"/>
</dbReference>
<dbReference type="CDD" id="cd00082">
    <property type="entry name" value="HisKA"/>
    <property type="match status" value="1"/>
</dbReference>
<keyword evidence="6" id="KW-0547">Nucleotide-binding</keyword>
<evidence type="ECO:0000256" key="4">
    <source>
        <dbReference type="ARBA" id="ARBA00022553"/>
    </source>
</evidence>
<dbReference type="SMART" id="SM00388">
    <property type="entry name" value="HisKA"/>
    <property type="match status" value="1"/>
</dbReference>
<feature type="transmembrane region" description="Helical" evidence="10">
    <location>
        <begin position="6"/>
        <end position="27"/>
    </location>
</feature>
<evidence type="ECO:0000256" key="6">
    <source>
        <dbReference type="ARBA" id="ARBA00022741"/>
    </source>
</evidence>
<feature type="domain" description="Histidine kinase" evidence="11">
    <location>
        <begin position="243"/>
        <end position="457"/>
    </location>
</feature>
<reference evidence="13 14" key="1">
    <citation type="submission" date="2015-07" db="EMBL/GenBank/DDBJ databases">
        <title>Draft genome of Bellilinea caldifistulae DSM 17877.</title>
        <authorList>
            <person name="Hemp J."/>
            <person name="Ward L.M."/>
            <person name="Pace L.A."/>
            <person name="Fischer W.W."/>
        </authorList>
    </citation>
    <scope>NUCLEOTIDE SEQUENCE [LARGE SCALE GENOMIC DNA]</scope>
    <source>
        <strain evidence="13 14">GOMI-1</strain>
    </source>
</reference>
<dbReference type="InterPro" id="IPR003594">
    <property type="entry name" value="HATPase_dom"/>
</dbReference>
<dbReference type="GO" id="GO:0030295">
    <property type="term" value="F:protein kinase activator activity"/>
    <property type="evidence" value="ECO:0007669"/>
    <property type="project" value="TreeGrafter"/>
</dbReference>
<dbReference type="SMART" id="SM00304">
    <property type="entry name" value="HAMP"/>
    <property type="match status" value="1"/>
</dbReference>
<dbReference type="InterPro" id="IPR003661">
    <property type="entry name" value="HisK_dim/P_dom"/>
</dbReference>
<evidence type="ECO:0000256" key="10">
    <source>
        <dbReference type="SAM" id="Phobius"/>
    </source>
</evidence>
<keyword evidence="5" id="KW-0808">Transferase</keyword>
<dbReference type="Gene3D" id="6.10.340.10">
    <property type="match status" value="1"/>
</dbReference>
<dbReference type="SUPFAM" id="SSF158472">
    <property type="entry name" value="HAMP domain-like"/>
    <property type="match status" value="1"/>
</dbReference>
<comment type="caution">
    <text evidence="13">The sequence shown here is derived from an EMBL/GenBank/DDBJ whole genome shotgun (WGS) entry which is preliminary data.</text>
</comment>
<evidence type="ECO:0000256" key="8">
    <source>
        <dbReference type="ARBA" id="ARBA00022840"/>
    </source>
</evidence>
<evidence type="ECO:0000259" key="11">
    <source>
        <dbReference type="PROSITE" id="PS50109"/>
    </source>
</evidence>
<keyword evidence="7" id="KW-0418">Kinase</keyword>
<dbReference type="PANTHER" id="PTHR42878:SF7">
    <property type="entry name" value="SENSOR HISTIDINE KINASE GLRK"/>
    <property type="match status" value="1"/>
</dbReference>
<sequence length="457" mass="50378">MRSLTLKLTLAFLIVGVTGALLVAVFINRRIQSAFDRFLLTREEQTMISALLEYYQINGSWEGIDNALLRRPRMMMQGMGGMMRTLEATWARLTLVDANRRVLFSISAAEPSGTLIPDSELNRAVELKVDNQTIGWVILNAKRRALLADTPEAVFLRGVNQAALISAAIASLLALTLGGFLAYGLTRSLRELTHATEEIARGNYGKEVAVRSKDELGTLAQAFNKMSRELANAVRLRRQMTADIAHELRSPLTVLSGYAEALSDGKLKGSPEIFNVLHQETRQLSRLVDDLRLLSLADAGELSLLIQPTDISGLLNQVITRHQVTAQQKQIDLQAAIPPGLPRYPLDPDRIAQVLDNLILNAFRYTPAGGWIRLSAEWLPSGGLRLKVQDNGSGIAAEDLPYIFERFYRADKARHSTQESGLGLAIARSIVEAHRGRINVESQPGKGTTFIIELPSP</sequence>
<feature type="domain" description="HAMP" evidence="12">
    <location>
        <begin position="183"/>
        <end position="235"/>
    </location>
</feature>
<organism evidence="13 14">
    <name type="scientific">Bellilinea caldifistulae</name>
    <dbReference type="NCBI Taxonomy" id="360411"/>
    <lineage>
        <taxon>Bacteria</taxon>
        <taxon>Bacillati</taxon>
        <taxon>Chloroflexota</taxon>
        <taxon>Anaerolineae</taxon>
        <taxon>Anaerolineales</taxon>
        <taxon>Anaerolineaceae</taxon>
        <taxon>Bellilinea</taxon>
    </lineage>
</organism>
<dbReference type="SUPFAM" id="SSF47384">
    <property type="entry name" value="Homodimeric domain of signal transducing histidine kinase"/>
    <property type="match status" value="1"/>
</dbReference>
<dbReference type="PROSITE" id="PS50885">
    <property type="entry name" value="HAMP"/>
    <property type="match status" value="1"/>
</dbReference>
<evidence type="ECO:0000256" key="3">
    <source>
        <dbReference type="ARBA" id="ARBA00012438"/>
    </source>
</evidence>
<dbReference type="AlphaFoldDB" id="A0A0P6XBD5"/>
<dbReference type="CDD" id="cd00075">
    <property type="entry name" value="HATPase"/>
    <property type="match status" value="1"/>
</dbReference>
<dbReference type="Pfam" id="PF00672">
    <property type="entry name" value="HAMP"/>
    <property type="match status" value="1"/>
</dbReference>
<dbReference type="InterPro" id="IPR036097">
    <property type="entry name" value="HisK_dim/P_sf"/>
</dbReference>
<dbReference type="EMBL" id="LGHJ01000009">
    <property type="protein sequence ID" value="KPL77590.1"/>
    <property type="molecule type" value="Genomic_DNA"/>
</dbReference>
<dbReference type="STRING" id="360411.AC812_03395"/>
<dbReference type="OrthoDB" id="9800372at2"/>
<gene>
    <name evidence="13" type="ORF">AC812_03395</name>
</gene>
<dbReference type="SUPFAM" id="SSF55874">
    <property type="entry name" value="ATPase domain of HSP90 chaperone/DNA topoisomerase II/histidine kinase"/>
    <property type="match status" value="1"/>
</dbReference>
<name>A0A0P6XBD5_9CHLR</name>
<dbReference type="Pfam" id="PF00512">
    <property type="entry name" value="HisKA"/>
    <property type="match status" value="1"/>
</dbReference>
<dbReference type="Gene3D" id="1.10.287.130">
    <property type="match status" value="1"/>
</dbReference>
<dbReference type="GO" id="GO:0007234">
    <property type="term" value="P:osmosensory signaling via phosphorelay pathway"/>
    <property type="evidence" value="ECO:0007669"/>
    <property type="project" value="TreeGrafter"/>
</dbReference>
<dbReference type="SMART" id="SM00387">
    <property type="entry name" value="HATPase_c"/>
    <property type="match status" value="1"/>
</dbReference>
<dbReference type="InterPro" id="IPR003660">
    <property type="entry name" value="HAMP_dom"/>
</dbReference>
<keyword evidence="4" id="KW-0597">Phosphoprotein</keyword>
<feature type="transmembrane region" description="Helical" evidence="10">
    <location>
        <begin position="162"/>
        <end position="185"/>
    </location>
</feature>
<dbReference type="Proteomes" id="UP000050514">
    <property type="component" value="Unassembled WGS sequence"/>
</dbReference>
<evidence type="ECO:0000259" key="12">
    <source>
        <dbReference type="PROSITE" id="PS50885"/>
    </source>
</evidence>
<evidence type="ECO:0000256" key="7">
    <source>
        <dbReference type="ARBA" id="ARBA00022777"/>
    </source>
</evidence>
<keyword evidence="8" id="KW-0067">ATP-binding</keyword>
<dbReference type="Pfam" id="PF02518">
    <property type="entry name" value="HATPase_c"/>
    <property type="match status" value="1"/>
</dbReference>
<evidence type="ECO:0000256" key="1">
    <source>
        <dbReference type="ARBA" id="ARBA00000085"/>
    </source>
</evidence>
<keyword evidence="9" id="KW-0902">Two-component regulatory system</keyword>
<protein>
    <recommendedName>
        <fullName evidence="3">histidine kinase</fullName>
        <ecNumber evidence="3">2.7.13.3</ecNumber>
    </recommendedName>
</protein>
<dbReference type="PRINTS" id="PR00344">
    <property type="entry name" value="BCTRLSENSOR"/>
</dbReference>
<comment type="subcellular location">
    <subcellularLocation>
        <location evidence="2">Membrane</location>
    </subcellularLocation>
</comment>
<dbReference type="InterPro" id="IPR004358">
    <property type="entry name" value="Sig_transdc_His_kin-like_C"/>
</dbReference>
<dbReference type="InterPro" id="IPR036890">
    <property type="entry name" value="HATPase_C_sf"/>
</dbReference>
<dbReference type="CDD" id="cd06225">
    <property type="entry name" value="HAMP"/>
    <property type="match status" value="1"/>
</dbReference>
<dbReference type="InterPro" id="IPR050351">
    <property type="entry name" value="BphY/WalK/GraS-like"/>
</dbReference>
<evidence type="ECO:0000313" key="14">
    <source>
        <dbReference type="Proteomes" id="UP000050514"/>
    </source>
</evidence>
<dbReference type="GO" id="GO:0000155">
    <property type="term" value="F:phosphorelay sensor kinase activity"/>
    <property type="evidence" value="ECO:0007669"/>
    <property type="project" value="InterPro"/>
</dbReference>
<keyword evidence="10" id="KW-0472">Membrane</keyword>
<dbReference type="FunFam" id="3.30.565.10:FF:000006">
    <property type="entry name" value="Sensor histidine kinase WalK"/>
    <property type="match status" value="1"/>
</dbReference>
<evidence type="ECO:0000256" key="2">
    <source>
        <dbReference type="ARBA" id="ARBA00004370"/>
    </source>
</evidence>
<accession>A0A0P6XBD5</accession>
<evidence type="ECO:0000313" key="13">
    <source>
        <dbReference type="EMBL" id="KPL77590.1"/>
    </source>
</evidence>
<dbReference type="RefSeq" id="WP_061913621.1">
    <property type="nucleotide sequence ID" value="NZ_DF967971.1"/>
</dbReference>
<dbReference type="PANTHER" id="PTHR42878">
    <property type="entry name" value="TWO-COMPONENT HISTIDINE KINASE"/>
    <property type="match status" value="1"/>
</dbReference>
<evidence type="ECO:0000256" key="9">
    <source>
        <dbReference type="ARBA" id="ARBA00023012"/>
    </source>
</evidence>
<dbReference type="GO" id="GO:0000156">
    <property type="term" value="F:phosphorelay response regulator activity"/>
    <property type="evidence" value="ECO:0007669"/>
    <property type="project" value="TreeGrafter"/>
</dbReference>
<proteinExistence type="predicted"/>
<keyword evidence="10" id="KW-0812">Transmembrane</keyword>
<dbReference type="EC" id="2.7.13.3" evidence="3"/>